<dbReference type="InterPro" id="IPR006119">
    <property type="entry name" value="Resolv_N"/>
</dbReference>
<organism evidence="3 4">
    <name type="scientific">Actinocorallia libanotica</name>
    <dbReference type="NCBI Taxonomy" id="46162"/>
    <lineage>
        <taxon>Bacteria</taxon>
        <taxon>Bacillati</taxon>
        <taxon>Actinomycetota</taxon>
        <taxon>Actinomycetes</taxon>
        <taxon>Streptosporangiales</taxon>
        <taxon>Thermomonosporaceae</taxon>
        <taxon>Actinocorallia</taxon>
    </lineage>
</organism>
<dbReference type="Proteomes" id="UP001500665">
    <property type="component" value="Unassembled WGS sequence"/>
</dbReference>
<dbReference type="CDD" id="cd00338">
    <property type="entry name" value="Ser_Recombinase"/>
    <property type="match status" value="1"/>
</dbReference>
<dbReference type="InterPro" id="IPR050639">
    <property type="entry name" value="SSR_resolvase"/>
</dbReference>
<evidence type="ECO:0000313" key="4">
    <source>
        <dbReference type="Proteomes" id="UP001500665"/>
    </source>
</evidence>
<name>A0ABP4B790_9ACTN</name>
<evidence type="ECO:0000259" key="2">
    <source>
        <dbReference type="PROSITE" id="PS51737"/>
    </source>
</evidence>
<gene>
    <name evidence="3" type="ORF">GCM10009550_20390</name>
</gene>
<reference evidence="4" key="1">
    <citation type="journal article" date="2019" name="Int. J. Syst. Evol. Microbiol.">
        <title>The Global Catalogue of Microorganisms (GCM) 10K type strain sequencing project: providing services to taxonomists for standard genome sequencing and annotation.</title>
        <authorList>
            <consortium name="The Broad Institute Genomics Platform"/>
            <consortium name="The Broad Institute Genome Sequencing Center for Infectious Disease"/>
            <person name="Wu L."/>
            <person name="Ma J."/>
        </authorList>
    </citation>
    <scope>NUCLEOTIDE SEQUENCE [LARGE SCALE GENOMIC DNA]</scope>
    <source>
        <strain evidence="4">JCM 10696</strain>
    </source>
</reference>
<dbReference type="InterPro" id="IPR011109">
    <property type="entry name" value="DNA_bind_recombinase_dom"/>
</dbReference>
<dbReference type="SUPFAM" id="SSF53041">
    <property type="entry name" value="Resolvase-like"/>
    <property type="match status" value="1"/>
</dbReference>
<keyword evidence="1" id="KW-0175">Coiled coil</keyword>
<evidence type="ECO:0000256" key="1">
    <source>
        <dbReference type="SAM" id="Coils"/>
    </source>
</evidence>
<dbReference type="SMART" id="SM00857">
    <property type="entry name" value="Resolvase"/>
    <property type="match status" value="1"/>
</dbReference>
<evidence type="ECO:0000313" key="3">
    <source>
        <dbReference type="EMBL" id="GAA0946085.1"/>
    </source>
</evidence>
<dbReference type="PROSITE" id="PS51737">
    <property type="entry name" value="RECOMBINASE_DNA_BIND"/>
    <property type="match status" value="1"/>
</dbReference>
<dbReference type="InterPro" id="IPR036162">
    <property type="entry name" value="Resolvase-like_N_sf"/>
</dbReference>
<dbReference type="Gene3D" id="3.90.1750.20">
    <property type="entry name" value="Putative Large Serine Recombinase, Chain B, Domain 2"/>
    <property type="match status" value="1"/>
</dbReference>
<dbReference type="RefSeq" id="WP_344239206.1">
    <property type="nucleotide sequence ID" value="NZ_BAAAHH010000006.1"/>
</dbReference>
<dbReference type="Gene3D" id="3.40.50.1390">
    <property type="entry name" value="Resolvase, N-terminal catalytic domain"/>
    <property type="match status" value="1"/>
</dbReference>
<dbReference type="PANTHER" id="PTHR30461">
    <property type="entry name" value="DNA-INVERTASE FROM LAMBDOID PROPHAGE"/>
    <property type="match status" value="1"/>
</dbReference>
<comment type="caution">
    <text evidence="3">The sequence shown here is derived from an EMBL/GenBank/DDBJ whole genome shotgun (WGS) entry which is preliminary data.</text>
</comment>
<accession>A0ABP4B790</accession>
<feature type="domain" description="Recombinase" evidence="2">
    <location>
        <begin position="182"/>
        <end position="294"/>
    </location>
</feature>
<feature type="coiled-coil region" evidence="1">
    <location>
        <begin position="410"/>
        <end position="437"/>
    </location>
</feature>
<dbReference type="Pfam" id="PF07508">
    <property type="entry name" value="Recombinase"/>
    <property type="match status" value="1"/>
</dbReference>
<dbReference type="InterPro" id="IPR025827">
    <property type="entry name" value="Zn_ribbon_recom_dom"/>
</dbReference>
<dbReference type="Pfam" id="PF13408">
    <property type="entry name" value="Zn_ribbon_recom"/>
    <property type="match status" value="1"/>
</dbReference>
<sequence>MEKKPLAGYCRISEADLAEIRRKVKDGVITPEEGAEEERRGVLKQHEDVRALGRQHGREVVIYEDNDLSAFKRNVRRPDFERMIKDLRQGKIDGIVAYDIDRVYRQPRDLERVIDIYESSKRPLIFDTQSGMNFDLTTGDGRFSARLFVNIANKASEDTSRRIKRDNLAKAKKGKYHGGQLAYGWREDDRTKLDRKAAGHIEKAIEMHFAGDRMSTIMKWLSAQGVVNPNTNKPFTWAGTKTLIYRARNAGIRVHLDEPLFDDDGNYVMGDWEPIISIETYEALNEMKNVASKKPQEKDAAKYLLTNIVRCGRCGNKMNGKPVWVRGKKTPSFAYNCTKTDPDACGKLGVSGPRVDELIKELVWAQVEKSLKARKVAPKVEPWEGEADLADVEEQIREIKQLWAEKKVKAALYLLTLDELEERKKELLGQRALHNVSPELRLVTPELVKKGWSGLSLERQRKIVRTVLAGVIVHPSPHGRGGGFDSSRIEPAFL</sequence>
<proteinExistence type="predicted"/>
<dbReference type="PANTHER" id="PTHR30461:SF23">
    <property type="entry name" value="DNA RECOMBINASE-RELATED"/>
    <property type="match status" value="1"/>
</dbReference>
<keyword evidence="4" id="KW-1185">Reference proteome</keyword>
<dbReference type="Pfam" id="PF00239">
    <property type="entry name" value="Resolvase"/>
    <property type="match status" value="1"/>
</dbReference>
<dbReference type="EMBL" id="BAAAHH010000006">
    <property type="protein sequence ID" value="GAA0946085.1"/>
    <property type="molecule type" value="Genomic_DNA"/>
</dbReference>
<protein>
    <submittedName>
        <fullName evidence="3">Recombinase family protein</fullName>
    </submittedName>
</protein>
<dbReference type="InterPro" id="IPR038109">
    <property type="entry name" value="DNA_bind_recomb_sf"/>
</dbReference>